<proteinExistence type="predicted"/>
<reference evidence="1" key="1">
    <citation type="submission" date="2020-10" db="EMBL/GenBank/DDBJ databases">
        <authorList>
            <person name="Gilroy R."/>
        </authorList>
    </citation>
    <scope>NUCLEOTIDE SEQUENCE</scope>
    <source>
        <strain evidence="1">14700</strain>
    </source>
</reference>
<sequence length="220" mass="24184">MGASVAALVKDFIDKSPFISEMLIEDLVSFSNLARYMQSDVSKSAGFEVSHSSLVMAARRYATELKEKAKSERKGSIGFEISMKTNIYDVNLRMSDETASALMKLYDVVQPSNGDFLNITIGSHEISLAISGSLRDKVDSIISEKDVIHRFTDLVAITIAFSGDFLQTPGIVHLAARKLAWAGVNIIEIVSTMNVLTFVIGKEQSSRAYEALTEFLTDEI</sequence>
<dbReference type="AlphaFoldDB" id="A0A9D9ICI1"/>
<comment type="caution">
    <text evidence="1">The sequence shown here is derived from an EMBL/GenBank/DDBJ whole genome shotgun (WGS) entry which is preliminary data.</text>
</comment>
<evidence type="ECO:0008006" key="3">
    <source>
        <dbReference type="Google" id="ProtNLM"/>
    </source>
</evidence>
<organism evidence="1 2">
    <name type="scientific">Candidatus Ornithospirochaeta stercoravium</name>
    <dbReference type="NCBI Taxonomy" id="2840897"/>
    <lineage>
        <taxon>Bacteria</taxon>
        <taxon>Pseudomonadati</taxon>
        <taxon>Spirochaetota</taxon>
        <taxon>Spirochaetia</taxon>
        <taxon>Spirochaetales</taxon>
        <taxon>Spirochaetaceae</taxon>
        <taxon>Spirochaetaceae incertae sedis</taxon>
        <taxon>Candidatus Ornithospirochaeta</taxon>
    </lineage>
</organism>
<protein>
    <recommendedName>
        <fullName evidence="3">Aspartate kinase</fullName>
    </recommendedName>
</protein>
<accession>A0A9D9ICI1</accession>
<reference evidence="1" key="2">
    <citation type="journal article" date="2021" name="PeerJ">
        <title>Extensive microbial diversity within the chicken gut microbiome revealed by metagenomics and culture.</title>
        <authorList>
            <person name="Gilroy R."/>
            <person name="Ravi A."/>
            <person name="Getino M."/>
            <person name="Pursley I."/>
            <person name="Horton D.L."/>
            <person name="Alikhan N.F."/>
            <person name="Baker D."/>
            <person name="Gharbi K."/>
            <person name="Hall N."/>
            <person name="Watson M."/>
            <person name="Adriaenssens E.M."/>
            <person name="Foster-Nyarko E."/>
            <person name="Jarju S."/>
            <person name="Secka A."/>
            <person name="Antonio M."/>
            <person name="Oren A."/>
            <person name="Chaudhuri R.R."/>
            <person name="La Ragione R."/>
            <person name="Hildebrand F."/>
            <person name="Pallen M.J."/>
        </authorList>
    </citation>
    <scope>NUCLEOTIDE SEQUENCE</scope>
    <source>
        <strain evidence="1">14700</strain>
    </source>
</reference>
<evidence type="ECO:0000313" key="2">
    <source>
        <dbReference type="Proteomes" id="UP000810292"/>
    </source>
</evidence>
<dbReference type="Gene3D" id="3.30.2130.10">
    <property type="entry name" value="VC0802-like"/>
    <property type="match status" value="1"/>
</dbReference>
<evidence type="ECO:0000313" key="1">
    <source>
        <dbReference type="EMBL" id="MBO8469314.1"/>
    </source>
</evidence>
<dbReference type="EMBL" id="JADIMF010000093">
    <property type="protein sequence ID" value="MBO8469314.1"/>
    <property type="molecule type" value="Genomic_DNA"/>
</dbReference>
<gene>
    <name evidence="1" type="ORF">IAA72_05985</name>
</gene>
<dbReference type="Proteomes" id="UP000810292">
    <property type="component" value="Unassembled WGS sequence"/>
</dbReference>
<name>A0A9D9ICI1_9SPIO</name>